<accession>A0A3M7L4W2</accession>
<feature type="non-terminal residue" evidence="1">
    <location>
        <position position="113"/>
    </location>
</feature>
<protein>
    <submittedName>
        <fullName evidence="1">Uncharacterized protein</fullName>
    </submittedName>
</protein>
<organism evidence="1 2">
    <name type="scientific">Auxenochlorella protothecoides</name>
    <name type="common">Green microalga</name>
    <name type="synonym">Chlorella protothecoides</name>
    <dbReference type="NCBI Taxonomy" id="3075"/>
    <lineage>
        <taxon>Eukaryota</taxon>
        <taxon>Viridiplantae</taxon>
        <taxon>Chlorophyta</taxon>
        <taxon>core chlorophytes</taxon>
        <taxon>Trebouxiophyceae</taxon>
        <taxon>Chlorellales</taxon>
        <taxon>Chlorellaceae</taxon>
        <taxon>Auxenochlorella</taxon>
    </lineage>
</organism>
<gene>
    <name evidence="1" type="ORF">APUTEX25_002488</name>
</gene>
<reference evidence="2" key="1">
    <citation type="journal article" date="2018" name="Algal Res.">
        <title>Characterization of plant carbon substrate utilization by Auxenochlorella protothecoides.</title>
        <authorList>
            <person name="Vogler B.W."/>
            <person name="Starkenburg S.R."/>
            <person name="Sudasinghe N."/>
            <person name="Schambach J.Y."/>
            <person name="Rollin J.A."/>
            <person name="Pattathil S."/>
            <person name="Barry A.N."/>
        </authorList>
    </citation>
    <scope>NUCLEOTIDE SEQUENCE [LARGE SCALE GENOMIC DNA]</scope>
    <source>
        <strain evidence="2">UTEX 25</strain>
    </source>
</reference>
<proteinExistence type="predicted"/>
<name>A0A3M7L4W2_AUXPR</name>
<sequence>MKLTRALSCGGEVDADWAGVPTLGPASASPAADVGGVASPGTAMPWATLAAASISSPPPDTCSSCVSRPGRLTASSAAAWGLAATMLAWLRLVISTRKVPATPAAEARYSASG</sequence>
<dbReference type="Proteomes" id="UP000279271">
    <property type="component" value="Unassembled WGS sequence"/>
</dbReference>
<evidence type="ECO:0000313" key="1">
    <source>
        <dbReference type="EMBL" id="RMZ57763.1"/>
    </source>
</evidence>
<dbReference type="AlphaFoldDB" id="A0A3M7L4W2"/>
<dbReference type="EMBL" id="QOKY01000084">
    <property type="protein sequence ID" value="RMZ57763.1"/>
    <property type="molecule type" value="Genomic_DNA"/>
</dbReference>
<evidence type="ECO:0000313" key="2">
    <source>
        <dbReference type="Proteomes" id="UP000279271"/>
    </source>
</evidence>
<comment type="caution">
    <text evidence="1">The sequence shown here is derived from an EMBL/GenBank/DDBJ whole genome shotgun (WGS) entry which is preliminary data.</text>
</comment>